<reference evidence="1 2" key="1">
    <citation type="submission" date="2016-10" db="EMBL/GenBank/DDBJ databases">
        <title>The genome of Paramicrosporidium saccamoebae is the missing link in understanding Cryptomycota and Microsporidia evolution.</title>
        <authorList>
            <person name="Quandt C.A."/>
            <person name="Beaudet D."/>
            <person name="Corsaro D."/>
            <person name="Michel R."/>
            <person name="Corradi N."/>
            <person name="James T."/>
        </authorList>
    </citation>
    <scope>NUCLEOTIDE SEQUENCE [LARGE SCALE GENOMIC DNA]</scope>
    <source>
        <strain evidence="1 2">KSL3</strain>
    </source>
</reference>
<organism evidence="1 2">
    <name type="scientific">Paramicrosporidium saccamoebae</name>
    <dbReference type="NCBI Taxonomy" id="1246581"/>
    <lineage>
        <taxon>Eukaryota</taxon>
        <taxon>Fungi</taxon>
        <taxon>Fungi incertae sedis</taxon>
        <taxon>Cryptomycota</taxon>
        <taxon>Cryptomycota incertae sedis</taxon>
        <taxon>Paramicrosporidium</taxon>
    </lineage>
</organism>
<protein>
    <submittedName>
        <fullName evidence="1">Uncharacterized protein</fullName>
    </submittedName>
</protein>
<accession>A0A2H9THF9</accession>
<name>A0A2H9THF9_9FUNG</name>
<evidence type="ECO:0000313" key="2">
    <source>
        <dbReference type="Proteomes" id="UP000240830"/>
    </source>
</evidence>
<comment type="caution">
    <text evidence="1">The sequence shown here is derived from an EMBL/GenBank/DDBJ whole genome shotgun (WGS) entry which is preliminary data.</text>
</comment>
<dbReference type="Proteomes" id="UP000240830">
    <property type="component" value="Unassembled WGS sequence"/>
</dbReference>
<gene>
    <name evidence="1" type="ORF">PSACC_03009</name>
</gene>
<dbReference type="AlphaFoldDB" id="A0A2H9THF9"/>
<evidence type="ECO:0000313" key="1">
    <source>
        <dbReference type="EMBL" id="PJF17203.1"/>
    </source>
</evidence>
<sequence>MHIDISVCFVAVISKWIGNLLAAGEVLEKTVDLATPADLECSVNTREIHCRYILTAILGYGINQKKKVSTEVVVGASLRVDSTKWCALPPINDEGAPPYEDDSD</sequence>
<proteinExistence type="predicted"/>
<dbReference type="EMBL" id="MTSL01000186">
    <property type="protein sequence ID" value="PJF17203.1"/>
    <property type="molecule type" value="Genomic_DNA"/>
</dbReference>
<keyword evidence="2" id="KW-1185">Reference proteome</keyword>